<dbReference type="EMBL" id="CM017709">
    <property type="protein sequence ID" value="TYG53832.1"/>
    <property type="molecule type" value="Genomic_DNA"/>
</dbReference>
<name>A0A5D2BDP9_GOSDA</name>
<organism evidence="2 3">
    <name type="scientific">Gossypium darwinii</name>
    <name type="common">Darwin's cotton</name>
    <name type="synonym">Gossypium barbadense var. darwinii</name>
    <dbReference type="NCBI Taxonomy" id="34276"/>
    <lineage>
        <taxon>Eukaryota</taxon>
        <taxon>Viridiplantae</taxon>
        <taxon>Streptophyta</taxon>
        <taxon>Embryophyta</taxon>
        <taxon>Tracheophyta</taxon>
        <taxon>Spermatophyta</taxon>
        <taxon>Magnoliopsida</taxon>
        <taxon>eudicotyledons</taxon>
        <taxon>Gunneridae</taxon>
        <taxon>Pentapetalae</taxon>
        <taxon>rosids</taxon>
        <taxon>malvids</taxon>
        <taxon>Malvales</taxon>
        <taxon>Malvaceae</taxon>
        <taxon>Malvoideae</taxon>
        <taxon>Gossypium</taxon>
    </lineage>
</organism>
<evidence type="ECO:0000313" key="2">
    <source>
        <dbReference type="EMBL" id="TYG53832.1"/>
    </source>
</evidence>
<dbReference type="Gene3D" id="3.40.50.1820">
    <property type="entry name" value="alpha/beta hydrolase"/>
    <property type="match status" value="1"/>
</dbReference>
<feature type="signal peptide" evidence="1">
    <location>
        <begin position="1"/>
        <end position="23"/>
    </location>
</feature>
<proteinExistence type="predicted"/>
<gene>
    <name evidence="2" type="ORF">ES288_D09G140400v1</name>
</gene>
<dbReference type="Proteomes" id="UP000323506">
    <property type="component" value="Chromosome D09"/>
</dbReference>
<keyword evidence="1" id="KW-0732">Signal</keyword>
<evidence type="ECO:0008006" key="4">
    <source>
        <dbReference type="Google" id="ProtNLM"/>
    </source>
</evidence>
<accession>A0A5D2BDP9</accession>
<evidence type="ECO:0000313" key="3">
    <source>
        <dbReference type="Proteomes" id="UP000323506"/>
    </source>
</evidence>
<dbReference type="PANTHER" id="PTHR11005">
    <property type="entry name" value="LYSOSOMAL ACID LIPASE-RELATED"/>
    <property type="match status" value="1"/>
</dbReference>
<reference evidence="2 3" key="1">
    <citation type="submission" date="2019-06" db="EMBL/GenBank/DDBJ databases">
        <title>WGS assembly of Gossypium darwinii.</title>
        <authorList>
            <person name="Chen Z.J."/>
            <person name="Sreedasyam A."/>
            <person name="Ando A."/>
            <person name="Song Q."/>
            <person name="De L."/>
            <person name="Hulse-Kemp A."/>
            <person name="Ding M."/>
            <person name="Ye W."/>
            <person name="Kirkbride R."/>
            <person name="Jenkins J."/>
            <person name="Plott C."/>
            <person name="Lovell J."/>
            <person name="Lin Y.-M."/>
            <person name="Vaughn R."/>
            <person name="Liu B."/>
            <person name="Li W."/>
            <person name="Simpson S."/>
            <person name="Scheffler B."/>
            <person name="Saski C."/>
            <person name="Grover C."/>
            <person name="Hu G."/>
            <person name="Conover J."/>
            <person name="Carlson J."/>
            <person name="Shu S."/>
            <person name="Boston L."/>
            <person name="Williams M."/>
            <person name="Peterson D."/>
            <person name="Mcgee K."/>
            <person name="Jones D."/>
            <person name="Wendel J."/>
            <person name="Stelly D."/>
            <person name="Grimwood J."/>
            <person name="Schmutz J."/>
        </authorList>
    </citation>
    <scope>NUCLEOTIDE SEQUENCE [LARGE SCALE GENOMIC DNA]</scope>
    <source>
        <strain evidence="2">1808015.09</strain>
    </source>
</reference>
<sequence>MFSISTFISTYFLWLLLFQSILHFDSLNPSCSDPSSFARFMCGQGYDTWILELRGAGLNYKRFSETEKRYDFSSQITDLIEKLVNIIEEAERSSPARAFDMQNNISTALKDVQKQLDLISTSAKMSSVTTFASSLDYMSSRSSLKLLLPLTKPAQVLNVPVIPIGTLLAATHPFAANPPSWSFSSEGTVPCVDDSSAVVFMCLSACVGSYLNNFVLFFSPFNLLKLLVHTVPAKLLLQLATAFEEGGLHDRSGTFFYKNHLSKSNVPVLAIAGDQDLICPPDAVYEIVKLILEPLVTYKVFGEPGGLHFAH</sequence>
<feature type="chain" id="PRO_5023125718" description="Peptidase S33 tripeptidyl aminopeptidase-like C-terminal domain-containing protein" evidence="1">
    <location>
        <begin position="24"/>
        <end position="311"/>
    </location>
</feature>
<dbReference type="AlphaFoldDB" id="A0A5D2BDP9"/>
<keyword evidence="3" id="KW-1185">Reference proteome</keyword>
<dbReference type="InterPro" id="IPR029058">
    <property type="entry name" value="AB_hydrolase_fold"/>
</dbReference>
<evidence type="ECO:0000256" key="1">
    <source>
        <dbReference type="SAM" id="SignalP"/>
    </source>
</evidence>
<protein>
    <recommendedName>
        <fullName evidence="4">Peptidase S33 tripeptidyl aminopeptidase-like C-terminal domain-containing protein</fullName>
    </recommendedName>
</protein>
<dbReference type="SUPFAM" id="SSF53474">
    <property type="entry name" value="alpha/beta-Hydrolases"/>
    <property type="match status" value="1"/>
</dbReference>